<keyword evidence="1" id="KW-1133">Transmembrane helix</keyword>
<evidence type="ECO:0000313" key="3">
    <source>
        <dbReference type="EMBL" id="OGZ64161.1"/>
    </source>
</evidence>
<accession>A0A1G2HPL5</accession>
<protein>
    <recommendedName>
        <fullName evidence="2">N-acetyltransferase domain-containing protein</fullName>
    </recommendedName>
</protein>
<dbReference type="AlphaFoldDB" id="A0A1G2HPL5"/>
<feature type="domain" description="N-acetyltransferase" evidence="2">
    <location>
        <begin position="1"/>
        <end position="194"/>
    </location>
</feature>
<gene>
    <name evidence="3" type="ORF">A2730_03455</name>
</gene>
<keyword evidence="1" id="KW-0812">Transmembrane</keyword>
<dbReference type="GO" id="GO:0016747">
    <property type="term" value="F:acyltransferase activity, transferring groups other than amino-acyl groups"/>
    <property type="evidence" value="ECO:0007669"/>
    <property type="project" value="InterPro"/>
</dbReference>
<dbReference type="STRING" id="1802202.A2730_03455"/>
<dbReference type="InterPro" id="IPR016181">
    <property type="entry name" value="Acyl_CoA_acyltransferase"/>
</dbReference>
<proteinExistence type="predicted"/>
<dbReference type="InterPro" id="IPR000182">
    <property type="entry name" value="GNAT_dom"/>
</dbReference>
<dbReference type="Gene3D" id="3.40.630.30">
    <property type="match status" value="1"/>
</dbReference>
<dbReference type="PROSITE" id="PS51186">
    <property type="entry name" value="GNAT"/>
    <property type="match status" value="1"/>
</dbReference>
<evidence type="ECO:0000313" key="4">
    <source>
        <dbReference type="Proteomes" id="UP000176855"/>
    </source>
</evidence>
<evidence type="ECO:0000259" key="2">
    <source>
        <dbReference type="PROSITE" id="PS51186"/>
    </source>
</evidence>
<dbReference type="CDD" id="cd04301">
    <property type="entry name" value="NAT_SF"/>
    <property type="match status" value="1"/>
</dbReference>
<dbReference type="EMBL" id="MHOO01000008">
    <property type="protein sequence ID" value="OGZ64161.1"/>
    <property type="molecule type" value="Genomic_DNA"/>
</dbReference>
<dbReference type="Pfam" id="PF00583">
    <property type="entry name" value="Acetyltransf_1"/>
    <property type="match status" value="1"/>
</dbReference>
<keyword evidence="1" id="KW-0472">Membrane</keyword>
<name>A0A1G2HPL5_9BACT</name>
<feature type="transmembrane region" description="Helical" evidence="1">
    <location>
        <begin position="80"/>
        <end position="98"/>
    </location>
</feature>
<organism evidence="3 4">
    <name type="scientific">Candidatus Staskawiczbacteria bacterium RIFCSPHIGHO2_01_FULL_39_25</name>
    <dbReference type="NCBI Taxonomy" id="1802202"/>
    <lineage>
        <taxon>Bacteria</taxon>
        <taxon>Candidatus Staskawicziibacteriota</taxon>
    </lineage>
</organism>
<comment type="caution">
    <text evidence="3">The sequence shown here is derived from an EMBL/GenBank/DDBJ whole genome shotgun (WGS) entry which is preliminary data.</text>
</comment>
<reference evidence="3 4" key="1">
    <citation type="journal article" date="2016" name="Nat. Commun.">
        <title>Thousands of microbial genomes shed light on interconnected biogeochemical processes in an aquifer system.</title>
        <authorList>
            <person name="Anantharaman K."/>
            <person name="Brown C.T."/>
            <person name="Hug L.A."/>
            <person name="Sharon I."/>
            <person name="Castelle C.J."/>
            <person name="Probst A.J."/>
            <person name="Thomas B.C."/>
            <person name="Singh A."/>
            <person name="Wilkins M.J."/>
            <person name="Karaoz U."/>
            <person name="Brodie E.L."/>
            <person name="Williams K.H."/>
            <person name="Hubbard S.S."/>
            <person name="Banfield J.F."/>
        </authorList>
    </citation>
    <scope>NUCLEOTIDE SEQUENCE [LARGE SCALE GENOMIC DNA]</scope>
</reference>
<evidence type="ECO:0000256" key="1">
    <source>
        <dbReference type="SAM" id="Phobius"/>
    </source>
</evidence>
<dbReference type="SUPFAM" id="SSF55729">
    <property type="entry name" value="Acyl-CoA N-acyltransferases (Nat)"/>
    <property type="match status" value="1"/>
</dbReference>
<sequence>MNFCLANKEDALAIARIHTDEIKEGFLSQLGTPFLSKFYEAIIKDPNSFCIILEENNKVTGFISGTTHIKKFYAYFLKNYWFVAIILLLPKIFNLSVIKKIIEDLFYTKKTADLPEAELLTIALKKELQSKGLGSKLVDELIREFKSRKVQTFKVLVGKKDALSRFYQKNNFQLLKEINLHSTAPSLIFIHTIR</sequence>
<dbReference type="Proteomes" id="UP000176855">
    <property type="component" value="Unassembled WGS sequence"/>
</dbReference>